<comment type="similarity">
    <text evidence="1">Belongs to the membrane fusion protein (MFP) (TC 8.A.1) family.</text>
</comment>
<dbReference type="Pfam" id="PF25954">
    <property type="entry name" value="Beta-barrel_RND_2"/>
    <property type="match status" value="1"/>
</dbReference>
<proteinExistence type="inferred from homology"/>
<keyword evidence="5" id="KW-1185">Reference proteome</keyword>
<protein>
    <submittedName>
        <fullName evidence="4">Efflux RND transporter periplasmic adaptor subunit</fullName>
    </submittedName>
</protein>
<dbReference type="InterPro" id="IPR058792">
    <property type="entry name" value="Beta-barrel_RND_2"/>
</dbReference>
<dbReference type="AlphaFoldDB" id="A0A9X0UGF1"/>
<comment type="caution">
    <text evidence="4">The sequence shown here is derived from an EMBL/GenBank/DDBJ whole genome shotgun (WGS) entry which is preliminary data.</text>
</comment>
<organism evidence="4 5">
    <name type="scientific">Siccirubricoccus deserti</name>
    <dbReference type="NCBI Taxonomy" id="2013562"/>
    <lineage>
        <taxon>Bacteria</taxon>
        <taxon>Pseudomonadati</taxon>
        <taxon>Pseudomonadota</taxon>
        <taxon>Alphaproteobacteria</taxon>
        <taxon>Acetobacterales</taxon>
        <taxon>Roseomonadaceae</taxon>
        <taxon>Siccirubricoccus</taxon>
    </lineage>
</organism>
<evidence type="ECO:0000259" key="3">
    <source>
        <dbReference type="Pfam" id="PF25967"/>
    </source>
</evidence>
<dbReference type="InterPro" id="IPR058627">
    <property type="entry name" value="MdtA-like_C"/>
</dbReference>
<dbReference type="NCBIfam" id="TIGR01730">
    <property type="entry name" value="RND_mfp"/>
    <property type="match status" value="1"/>
</dbReference>
<dbReference type="InterPro" id="IPR006143">
    <property type="entry name" value="RND_pump_MFP"/>
</dbReference>
<evidence type="ECO:0000313" key="4">
    <source>
        <dbReference type="EMBL" id="MBC4018941.1"/>
    </source>
</evidence>
<dbReference type="RefSeq" id="WP_186773681.1">
    <property type="nucleotide sequence ID" value="NZ_JACOMF010000096.1"/>
</dbReference>
<gene>
    <name evidence="4" type="ORF">H7965_27205</name>
</gene>
<dbReference type="Pfam" id="PF25967">
    <property type="entry name" value="RND-MFP_C"/>
    <property type="match status" value="1"/>
</dbReference>
<accession>A0A9X0UGF1</accession>
<dbReference type="Gene3D" id="2.40.420.20">
    <property type="match status" value="1"/>
</dbReference>
<sequence length="370" mass="38220">MLLVAGVAERYLRSPAPAWLAPGPSSSVSATAAAAGQTTPHPALAVAVALVESVPVDRIVVGDGSVVAWQELAIGAEIGGLRVVEVAVEEGDRVRQGQLLLRFDAAVPIAQVALAEAVVAENEAALQVARSDLSRADELSRGAIVTRQAVEQRQAASLQAEARLAAARARRDEAVARLAQTRILAPAGGVIARRAALLGAVPSAGQEMFRMVRDGRLELDAKVPELDLGAVRPGQAVRVVHGDREIEATVRAVAPIVDTGTRHGIVRVALPADAGLLPGMFARAEIRADTVSALAVPQVAVVFRTDAPAAFVLGDDGRVSLRRLAVGAYDRGFVEVMDGLRAGERVVVSGAGFLAEGDSVLVAPLLAAAP</sequence>
<dbReference type="Gene3D" id="1.10.287.470">
    <property type="entry name" value="Helix hairpin bin"/>
    <property type="match status" value="1"/>
</dbReference>
<dbReference type="GO" id="GO:0015562">
    <property type="term" value="F:efflux transmembrane transporter activity"/>
    <property type="evidence" value="ECO:0007669"/>
    <property type="project" value="TreeGrafter"/>
</dbReference>
<reference evidence="4" key="1">
    <citation type="submission" date="2020-08" db="EMBL/GenBank/DDBJ databases">
        <authorList>
            <person name="Hu Y."/>
            <person name="Nguyen S.V."/>
            <person name="Li F."/>
            <person name="Fanning S."/>
        </authorList>
    </citation>
    <scope>NUCLEOTIDE SEQUENCE</scope>
    <source>
        <strain evidence="4">SYSU D8009</strain>
    </source>
</reference>
<evidence type="ECO:0000259" key="2">
    <source>
        <dbReference type="Pfam" id="PF25954"/>
    </source>
</evidence>
<feature type="domain" description="Multidrug resistance protein MdtA-like C-terminal permuted SH3" evidence="3">
    <location>
        <begin position="293"/>
        <end position="351"/>
    </location>
</feature>
<dbReference type="EMBL" id="JACOMF010000096">
    <property type="protein sequence ID" value="MBC4018941.1"/>
    <property type="molecule type" value="Genomic_DNA"/>
</dbReference>
<evidence type="ECO:0000256" key="1">
    <source>
        <dbReference type="ARBA" id="ARBA00009477"/>
    </source>
</evidence>
<evidence type="ECO:0000313" key="5">
    <source>
        <dbReference type="Proteomes" id="UP000600101"/>
    </source>
</evidence>
<dbReference type="Gene3D" id="2.40.30.170">
    <property type="match status" value="1"/>
</dbReference>
<dbReference type="GO" id="GO:1990281">
    <property type="term" value="C:efflux pump complex"/>
    <property type="evidence" value="ECO:0007669"/>
    <property type="project" value="TreeGrafter"/>
</dbReference>
<dbReference type="PANTHER" id="PTHR30469:SF15">
    <property type="entry name" value="HLYD FAMILY OF SECRETION PROTEINS"/>
    <property type="match status" value="1"/>
</dbReference>
<dbReference type="Proteomes" id="UP000600101">
    <property type="component" value="Unassembled WGS sequence"/>
</dbReference>
<dbReference type="PANTHER" id="PTHR30469">
    <property type="entry name" value="MULTIDRUG RESISTANCE PROTEIN MDTA"/>
    <property type="match status" value="1"/>
</dbReference>
<name>A0A9X0UGF1_9PROT</name>
<dbReference type="SUPFAM" id="SSF111369">
    <property type="entry name" value="HlyD-like secretion proteins"/>
    <property type="match status" value="1"/>
</dbReference>
<dbReference type="Gene3D" id="2.40.50.100">
    <property type="match status" value="1"/>
</dbReference>
<feature type="domain" description="CusB-like beta-barrel" evidence="2">
    <location>
        <begin position="219"/>
        <end position="288"/>
    </location>
</feature>